<sequence>MIVRRIARPMLAGIFVWGGINALRYPSAHVPAAEPVTKPLAAKTQLPDDTELLVRANGAAMVAGGALLATGKAPRLASAMLLGTMVPTTATHNFWAESDPQAKAGKLTQFIKDVSLMGGLILAAVDTEGKPGVAYRAKLAGEGIERTARQARKSAAREAKLAALQAKQAVS</sequence>
<dbReference type="InterPro" id="IPR032808">
    <property type="entry name" value="DoxX"/>
</dbReference>
<organism evidence="5 6">
    <name type="scientific">Janibacter indicus</name>
    <dbReference type="NCBI Taxonomy" id="857417"/>
    <lineage>
        <taxon>Bacteria</taxon>
        <taxon>Bacillati</taxon>
        <taxon>Actinomycetota</taxon>
        <taxon>Actinomycetes</taxon>
        <taxon>Micrococcales</taxon>
        <taxon>Intrasporangiaceae</taxon>
        <taxon>Janibacter</taxon>
    </lineage>
</organism>
<dbReference type="GO" id="GO:0016020">
    <property type="term" value="C:membrane"/>
    <property type="evidence" value="ECO:0007669"/>
    <property type="project" value="UniProtKB-SubCell"/>
</dbReference>
<protein>
    <submittedName>
        <fullName evidence="5">DoxX family protein</fullName>
    </submittedName>
</protein>
<accession>A0A7L9J304</accession>
<evidence type="ECO:0000256" key="3">
    <source>
        <dbReference type="ARBA" id="ARBA00022989"/>
    </source>
</evidence>
<evidence type="ECO:0000256" key="1">
    <source>
        <dbReference type="ARBA" id="ARBA00004141"/>
    </source>
</evidence>
<dbReference type="AlphaFoldDB" id="A0A7L9J304"/>
<comment type="subcellular location">
    <subcellularLocation>
        <location evidence="1">Membrane</location>
        <topology evidence="1">Multi-pass membrane protein</topology>
    </subcellularLocation>
</comment>
<name>A0A7L9J304_9MICO</name>
<keyword evidence="2" id="KW-0812">Transmembrane</keyword>
<gene>
    <name evidence="5" type="ORF">IGS73_03850</name>
</gene>
<proteinExistence type="predicted"/>
<evidence type="ECO:0000313" key="6">
    <source>
        <dbReference type="Proteomes" id="UP000593998"/>
    </source>
</evidence>
<keyword evidence="3" id="KW-1133">Transmembrane helix</keyword>
<dbReference type="RefSeq" id="WP_192911567.1">
    <property type="nucleotide sequence ID" value="NZ_CP062789.1"/>
</dbReference>
<evidence type="ECO:0000313" key="5">
    <source>
        <dbReference type="EMBL" id="QOK23547.1"/>
    </source>
</evidence>
<dbReference type="EMBL" id="CP062789">
    <property type="protein sequence ID" value="QOK23547.1"/>
    <property type="molecule type" value="Genomic_DNA"/>
</dbReference>
<evidence type="ECO:0000256" key="2">
    <source>
        <dbReference type="ARBA" id="ARBA00022692"/>
    </source>
</evidence>
<evidence type="ECO:0000256" key="4">
    <source>
        <dbReference type="ARBA" id="ARBA00023136"/>
    </source>
</evidence>
<reference evidence="5 6" key="1">
    <citation type="submission" date="2020-10" db="EMBL/GenBank/DDBJ databases">
        <title>Janibacter indicus TT2 genome sequence.</title>
        <authorList>
            <person name="Lee K."/>
            <person name="Ganzorig M."/>
        </authorList>
    </citation>
    <scope>NUCLEOTIDE SEQUENCE [LARGE SCALE GENOMIC DNA]</scope>
    <source>
        <strain evidence="5 6">TT2</strain>
    </source>
</reference>
<dbReference type="Pfam" id="PF07681">
    <property type="entry name" value="DoxX"/>
    <property type="match status" value="1"/>
</dbReference>
<dbReference type="Proteomes" id="UP000593998">
    <property type="component" value="Chromosome"/>
</dbReference>
<keyword evidence="4" id="KW-0472">Membrane</keyword>